<keyword evidence="8" id="KW-0472">Membrane</keyword>
<comment type="catalytic activity">
    <reaction evidence="1">
        <text>ATP + protein L-histidine = ADP + protein N-phospho-L-histidine.</text>
        <dbReference type="EC" id="2.7.13.3"/>
    </reaction>
</comment>
<feature type="transmembrane region" description="Helical" evidence="8">
    <location>
        <begin position="6"/>
        <end position="26"/>
    </location>
</feature>
<dbReference type="PANTHER" id="PTHR44936">
    <property type="entry name" value="SENSOR PROTEIN CREC"/>
    <property type="match status" value="1"/>
</dbReference>
<evidence type="ECO:0000256" key="1">
    <source>
        <dbReference type="ARBA" id="ARBA00000085"/>
    </source>
</evidence>
<reference evidence="12" key="1">
    <citation type="submission" date="2016-10" db="EMBL/GenBank/DDBJ databases">
        <authorList>
            <person name="Varghese N."/>
            <person name="Submissions S."/>
        </authorList>
    </citation>
    <scope>NUCLEOTIDE SEQUENCE [LARGE SCALE GENOMIC DNA]</scope>
    <source>
        <strain evidence="12">CGMCC 1.12397</strain>
    </source>
</reference>
<dbReference type="OrthoDB" id="327291at2157"/>
<dbReference type="InterPro" id="IPR005467">
    <property type="entry name" value="His_kinase_dom"/>
</dbReference>
<dbReference type="Pfam" id="PF13426">
    <property type="entry name" value="PAS_9"/>
    <property type="match status" value="1"/>
</dbReference>
<dbReference type="Pfam" id="PF02518">
    <property type="entry name" value="HATPase_c"/>
    <property type="match status" value="1"/>
</dbReference>
<evidence type="ECO:0000313" key="11">
    <source>
        <dbReference type="EMBL" id="SDQ08372.1"/>
    </source>
</evidence>
<dbReference type="PANTHER" id="PTHR44936:SF10">
    <property type="entry name" value="SENSOR PROTEIN RSTB"/>
    <property type="match status" value="1"/>
</dbReference>
<feature type="transmembrane region" description="Helical" evidence="8">
    <location>
        <begin position="65"/>
        <end position="85"/>
    </location>
</feature>
<dbReference type="Pfam" id="PF16927">
    <property type="entry name" value="HisKA_7TM"/>
    <property type="match status" value="1"/>
</dbReference>
<keyword evidence="5" id="KW-0418">Kinase</keyword>
<evidence type="ECO:0000256" key="8">
    <source>
        <dbReference type="SAM" id="Phobius"/>
    </source>
</evidence>
<organism evidence="11 12">
    <name type="scientific">Halopelagius longus</name>
    <dbReference type="NCBI Taxonomy" id="1236180"/>
    <lineage>
        <taxon>Archaea</taxon>
        <taxon>Methanobacteriati</taxon>
        <taxon>Methanobacteriota</taxon>
        <taxon>Stenosarchaea group</taxon>
        <taxon>Halobacteria</taxon>
        <taxon>Halobacteriales</taxon>
        <taxon>Haloferacaceae</taxon>
    </lineage>
</organism>
<dbReference type="PRINTS" id="PR00344">
    <property type="entry name" value="BCTRLSENSOR"/>
</dbReference>
<feature type="transmembrane region" description="Helical" evidence="8">
    <location>
        <begin position="97"/>
        <end position="116"/>
    </location>
</feature>
<feature type="transmembrane region" description="Helical" evidence="8">
    <location>
        <begin position="180"/>
        <end position="205"/>
    </location>
</feature>
<keyword evidence="3" id="KW-0808">Transferase</keyword>
<feature type="transmembrane region" description="Helical" evidence="8">
    <location>
        <begin position="145"/>
        <end position="168"/>
    </location>
</feature>
<dbReference type="Proteomes" id="UP000199289">
    <property type="component" value="Unassembled WGS sequence"/>
</dbReference>
<dbReference type="SUPFAM" id="SSF55874">
    <property type="entry name" value="ATPase domain of HSP90 chaperone/DNA topoisomerase II/histidine kinase"/>
    <property type="match status" value="1"/>
</dbReference>
<dbReference type="SMART" id="SM00091">
    <property type="entry name" value="PAS"/>
    <property type="match status" value="1"/>
</dbReference>
<keyword evidence="8" id="KW-1133">Transmembrane helix</keyword>
<dbReference type="Gene3D" id="3.30.565.10">
    <property type="entry name" value="Histidine kinase-like ATPase, C-terminal domain"/>
    <property type="match status" value="1"/>
</dbReference>
<proteinExistence type="predicted"/>
<dbReference type="InterPro" id="IPR036890">
    <property type="entry name" value="HATPase_C_sf"/>
</dbReference>
<dbReference type="SMART" id="SM00387">
    <property type="entry name" value="HATPase_c"/>
    <property type="match status" value="1"/>
</dbReference>
<evidence type="ECO:0000313" key="12">
    <source>
        <dbReference type="Proteomes" id="UP000199289"/>
    </source>
</evidence>
<evidence type="ECO:0000259" key="10">
    <source>
        <dbReference type="PROSITE" id="PS50112"/>
    </source>
</evidence>
<evidence type="ECO:0000256" key="6">
    <source>
        <dbReference type="ARBA" id="ARBA00022840"/>
    </source>
</evidence>
<dbReference type="CDD" id="cd00130">
    <property type="entry name" value="PAS"/>
    <property type="match status" value="1"/>
</dbReference>
<keyword evidence="6" id="KW-0067">ATP-binding</keyword>
<dbReference type="EC" id="2.7.13.3" evidence="2"/>
<feature type="transmembrane region" description="Helical" evidence="8">
    <location>
        <begin position="211"/>
        <end position="229"/>
    </location>
</feature>
<dbReference type="RefSeq" id="WP_217628971.1">
    <property type="nucleotide sequence ID" value="NZ_FNKQ01000001.1"/>
</dbReference>
<dbReference type="GO" id="GO:0005524">
    <property type="term" value="F:ATP binding"/>
    <property type="evidence" value="ECO:0007669"/>
    <property type="project" value="UniProtKB-KW"/>
</dbReference>
<evidence type="ECO:0000256" key="5">
    <source>
        <dbReference type="ARBA" id="ARBA00022777"/>
    </source>
</evidence>
<dbReference type="PROSITE" id="PS50112">
    <property type="entry name" value="PAS"/>
    <property type="match status" value="1"/>
</dbReference>
<keyword evidence="8" id="KW-0812">Transmembrane</keyword>
<dbReference type="InterPro" id="IPR003594">
    <property type="entry name" value="HATPase_dom"/>
</dbReference>
<dbReference type="SUPFAM" id="SSF55785">
    <property type="entry name" value="PYP-like sensor domain (PAS domain)"/>
    <property type="match status" value="1"/>
</dbReference>
<evidence type="ECO:0000256" key="4">
    <source>
        <dbReference type="ARBA" id="ARBA00022741"/>
    </source>
</evidence>
<dbReference type="AlphaFoldDB" id="A0A1H0XZN1"/>
<evidence type="ECO:0000259" key="9">
    <source>
        <dbReference type="PROSITE" id="PS50109"/>
    </source>
</evidence>
<dbReference type="InterPro" id="IPR004358">
    <property type="entry name" value="Sig_transdc_His_kin-like_C"/>
</dbReference>
<feature type="transmembrane region" description="Helical" evidence="8">
    <location>
        <begin position="33"/>
        <end position="53"/>
    </location>
</feature>
<evidence type="ECO:0000256" key="2">
    <source>
        <dbReference type="ARBA" id="ARBA00012438"/>
    </source>
</evidence>
<dbReference type="InterPro" id="IPR031621">
    <property type="entry name" value="HisKA_7TM"/>
</dbReference>
<dbReference type="EMBL" id="FNKQ01000001">
    <property type="protein sequence ID" value="SDQ08372.1"/>
    <property type="molecule type" value="Genomic_DNA"/>
</dbReference>
<dbReference type="GO" id="GO:0004673">
    <property type="term" value="F:protein histidine kinase activity"/>
    <property type="evidence" value="ECO:0007669"/>
    <property type="project" value="UniProtKB-EC"/>
</dbReference>
<keyword evidence="4" id="KW-0547">Nucleotide-binding</keyword>
<feature type="domain" description="PAS" evidence="10">
    <location>
        <begin position="237"/>
        <end position="282"/>
    </location>
</feature>
<sequence>MLPVTLLPPVLFATITVGTTAAFLAWRERPEPGSVPLVAMLSGQCWWSAFLIFQLQATTLDSKLFWMNLSWVGVVVIPVAWFLFALEYTGHDQYVRLRYVALLSVVPVLTVVLAVTSESHDLLYVESTLVRRNGVATLSRTPGPWFWLITVYTYLLGLLGSIPLFGLIRSDSLPFRGQSAALLVGTLAPWASNALFVAGVVPITGLDPTPIAFAVSGVAYLGALTRFRLLGTNPSPNRRARRLVFQRMQEAAIVVDSHDYVVDVNESAVETLGVAPREILGRPAAQFFPEYDELPEDGAATGRVTLDGDSREALYDATVTRITDFRGRAIGRVITLHDVSEHIRQQQRLEVLNRVLRHNIRTETNLIAGYADLIEKEAGDPRATTVKRHAANIAEIGEKAREISDIFEQGREPTEATPLADLLSEHVADVREAYPEATVTCDPLPEDVYVATVLDAVFSNLLENAAEHNPSDHPHVGVTVEVTDEWVRVAVADDGPGIDEYERSVLERGTESPLVHGSGLGLWLVTWATGVAGGTVSFEANDPTGSVVSVRVPSLSPGEAGRTAAETRSS</sequence>
<evidence type="ECO:0000256" key="7">
    <source>
        <dbReference type="SAM" id="MobiDB-lite"/>
    </source>
</evidence>
<name>A0A1H0XZN1_9EURY</name>
<evidence type="ECO:0000256" key="3">
    <source>
        <dbReference type="ARBA" id="ARBA00022679"/>
    </source>
</evidence>
<dbReference type="InterPro" id="IPR000014">
    <property type="entry name" value="PAS"/>
</dbReference>
<dbReference type="NCBIfam" id="TIGR00229">
    <property type="entry name" value="sensory_box"/>
    <property type="match status" value="1"/>
</dbReference>
<dbReference type="InterPro" id="IPR050980">
    <property type="entry name" value="2C_sensor_his_kinase"/>
</dbReference>
<dbReference type="InterPro" id="IPR035965">
    <property type="entry name" value="PAS-like_dom_sf"/>
</dbReference>
<dbReference type="Gene3D" id="3.30.450.20">
    <property type="entry name" value="PAS domain"/>
    <property type="match status" value="1"/>
</dbReference>
<protein>
    <recommendedName>
        <fullName evidence="2">histidine kinase</fullName>
        <ecNumber evidence="2">2.7.13.3</ecNumber>
    </recommendedName>
</protein>
<dbReference type="PROSITE" id="PS50109">
    <property type="entry name" value="HIS_KIN"/>
    <property type="match status" value="1"/>
</dbReference>
<feature type="domain" description="Histidine kinase" evidence="9">
    <location>
        <begin position="355"/>
        <end position="556"/>
    </location>
</feature>
<feature type="region of interest" description="Disordered" evidence="7">
    <location>
        <begin position="549"/>
        <end position="570"/>
    </location>
</feature>
<gene>
    <name evidence="11" type="ORF">SAMN05216278_0308</name>
</gene>
<accession>A0A1H0XZN1</accession>